<protein>
    <submittedName>
        <fullName evidence="4">NTP transferase domain-containing protein</fullName>
    </submittedName>
</protein>
<dbReference type="PANTHER" id="PTHR43584:SF8">
    <property type="entry name" value="N-ACETYLMURAMATE ALPHA-1-PHOSPHATE URIDYLYLTRANSFERASE"/>
    <property type="match status" value="1"/>
</dbReference>
<gene>
    <name evidence="4" type="ORF">GL267_02860</name>
</gene>
<feature type="domain" description="Nucleotidyl transferase" evidence="3">
    <location>
        <begin position="8"/>
        <end position="135"/>
    </location>
</feature>
<dbReference type="Pfam" id="PF00483">
    <property type="entry name" value="NTP_transferase"/>
    <property type="match status" value="1"/>
</dbReference>
<evidence type="ECO:0000313" key="4">
    <source>
        <dbReference type="EMBL" id="NDU41624.1"/>
    </source>
</evidence>
<accession>A0A845UCI9</accession>
<dbReference type="RefSeq" id="WP_163096298.1">
    <property type="nucleotide sequence ID" value="NZ_CP127523.1"/>
</dbReference>
<dbReference type="InterPro" id="IPR050065">
    <property type="entry name" value="GlmU-like"/>
</dbReference>
<dbReference type="InterPro" id="IPR054790">
    <property type="entry name" value="MurU"/>
</dbReference>
<evidence type="ECO:0000256" key="2">
    <source>
        <dbReference type="ARBA" id="ARBA00022695"/>
    </source>
</evidence>
<evidence type="ECO:0000256" key="1">
    <source>
        <dbReference type="ARBA" id="ARBA00022679"/>
    </source>
</evidence>
<dbReference type="CDD" id="cd06422">
    <property type="entry name" value="NTP_transferase_like_1"/>
    <property type="match status" value="1"/>
</dbReference>
<sequence>MGTTVTRAMILAAGRGERLRPFTDHIPKPLLEVAGKPLIVRHLESLAAAGIRDVIINVGHLGDVLMQALGTDWHGVGIRYSDERDGRLETGGALVRALPLLGDAPFLLVNGDICTDFPWSRLCQPAASRGHLVLVPNPAQHPHGDFALRGGLVALTGEERHTYAGIARLDPALFRDFPEQSAPLAPWLRRWIAAGLLEGTLYRGRWTDVGTVERLLTARRECAEVAGRGL</sequence>
<name>A0A845UCI9_9PROT</name>
<comment type="caution">
    <text evidence="4">The sequence shown here is derived from an EMBL/GenBank/DDBJ whole genome shotgun (WGS) entry which is preliminary data.</text>
</comment>
<keyword evidence="1 4" id="KW-0808">Transferase</keyword>
<dbReference type="EMBL" id="WNJL01000011">
    <property type="protein sequence ID" value="NDU41624.1"/>
    <property type="molecule type" value="Genomic_DNA"/>
</dbReference>
<reference evidence="4" key="1">
    <citation type="submission" date="2019-11" db="EMBL/GenBank/DDBJ databases">
        <title>Acidithiobacillus ferrianus sp. nov.: a facultatively anaerobic and extremely acidophilic chemolithoautotroph.</title>
        <authorList>
            <person name="Norris P.R."/>
            <person name="Falagan C."/>
            <person name="Moya-Beltran A."/>
            <person name="Castro M."/>
            <person name="Quatrini R."/>
            <person name="Johnson D.B."/>
        </authorList>
    </citation>
    <scope>NUCLEOTIDE SEQUENCE [LARGE SCALE GENOMIC DNA]</scope>
    <source>
        <strain evidence="4">MG</strain>
    </source>
</reference>
<proteinExistence type="predicted"/>
<dbReference type="AlphaFoldDB" id="A0A845UCI9"/>
<keyword evidence="2" id="KW-0548">Nucleotidyltransferase</keyword>
<dbReference type="PANTHER" id="PTHR43584">
    <property type="entry name" value="NUCLEOTIDYL TRANSFERASE"/>
    <property type="match status" value="1"/>
</dbReference>
<dbReference type="NCBIfam" id="NF045761">
    <property type="entry name" value="NAMPUrTaseMurU"/>
    <property type="match status" value="1"/>
</dbReference>
<evidence type="ECO:0000259" key="3">
    <source>
        <dbReference type="Pfam" id="PF00483"/>
    </source>
</evidence>
<dbReference type="Gene3D" id="3.90.550.10">
    <property type="entry name" value="Spore Coat Polysaccharide Biosynthesis Protein SpsA, Chain A"/>
    <property type="match status" value="1"/>
</dbReference>
<dbReference type="InterPro" id="IPR029044">
    <property type="entry name" value="Nucleotide-diphossugar_trans"/>
</dbReference>
<dbReference type="InterPro" id="IPR005835">
    <property type="entry name" value="NTP_transferase_dom"/>
</dbReference>
<organism evidence="4">
    <name type="scientific">Acidithiobacillus ferrianus</name>
    <dbReference type="NCBI Taxonomy" id="2678518"/>
    <lineage>
        <taxon>Bacteria</taxon>
        <taxon>Pseudomonadati</taxon>
        <taxon>Pseudomonadota</taxon>
        <taxon>Acidithiobacillia</taxon>
        <taxon>Acidithiobacillales</taxon>
        <taxon>Acidithiobacillaceae</taxon>
        <taxon>Acidithiobacillus</taxon>
    </lineage>
</organism>
<dbReference type="GO" id="GO:0016779">
    <property type="term" value="F:nucleotidyltransferase activity"/>
    <property type="evidence" value="ECO:0007669"/>
    <property type="project" value="UniProtKB-KW"/>
</dbReference>
<dbReference type="SUPFAM" id="SSF53448">
    <property type="entry name" value="Nucleotide-diphospho-sugar transferases"/>
    <property type="match status" value="1"/>
</dbReference>